<dbReference type="GO" id="GO:0004222">
    <property type="term" value="F:metalloendopeptidase activity"/>
    <property type="evidence" value="ECO:0007669"/>
    <property type="project" value="InterPro"/>
</dbReference>
<feature type="domain" description="Peptidase M16 C-terminal" evidence="4">
    <location>
        <begin position="177"/>
        <end position="355"/>
    </location>
</feature>
<dbReference type="GO" id="GO:0046872">
    <property type="term" value="F:metal ion binding"/>
    <property type="evidence" value="ECO:0007669"/>
    <property type="project" value="InterPro"/>
</dbReference>
<evidence type="ECO:0000313" key="5">
    <source>
        <dbReference type="EMBL" id="AOX01932.1"/>
    </source>
</evidence>
<gene>
    <name evidence="5" type="ORF">BJP34_23100</name>
</gene>
<dbReference type="PANTHER" id="PTHR11851:SF49">
    <property type="entry name" value="MITOCHONDRIAL-PROCESSING PEPTIDASE SUBUNIT ALPHA"/>
    <property type="match status" value="1"/>
</dbReference>
<dbReference type="SUPFAM" id="SSF63411">
    <property type="entry name" value="LuxS/MPP-like metallohydrolase"/>
    <property type="match status" value="2"/>
</dbReference>
<proteinExistence type="inferred from homology"/>
<sequence>MTSSLLNTPSLNAPTVEKLPNGLTIVAEQMPVEAVNLNVWINVGSAVESDQINGMAHFLEHMVFKGTPKLQSGEFERLIEQRGAVTNAATSQDYTHYYITTAPKDFAQLAPLQLEVVLNPSIPDHGFEKERMVVLEEIRRSQDNPRRRTHRWAMETTFDQLPYRRPVLGPASVIEQLQPQQMRDFHGRWYQPESMTAAVVGNLPVTELIEIVSNGFSQAQPRAIEHRTNLPPEPAFENIVRREYVDESLQQARLVMVWRVPGIPELKETYALDVLAGILGRGRMSRLFRDLREERQLVTQIGVSNITQRLQGVFYISAKLPAENLAEVENAIANHIHRCQTELVSDSEIARIRTKVANQFIFNNEKPSARTSLYGYYYSQVGDLEPALNYPSHIKSVSAVDIQKAAQQYLSPHGYGILIAKGTGNGEQGIGSRE</sequence>
<dbReference type="InterPro" id="IPR001431">
    <property type="entry name" value="Pept_M16_Zn_BS"/>
</dbReference>
<dbReference type="RefSeq" id="WP_070394360.1">
    <property type="nucleotide sequence ID" value="NZ_CP017599.1"/>
</dbReference>
<reference evidence="6" key="1">
    <citation type="submission" date="2016-10" db="EMBL/GenBank/DDBJ databases">
        <title>Comparative genomics uncovers the prolific and rare metabolic potential of the cyanobacterial genus Moorea.</title>
        <authorList>
            <person name="Leao T."/>
            <person name="Castelao G."/>
            <person name="Korobeynikov A."/>
            <person name="Monroe E.A."/>
            <person name="Podell S."/>
            <person name="Glukhov E."/>
            <person name="Allen E."/>
            <person name="Gerwick W.H."/>
            <person name="Gerwick L."/>
        </authorList>
    </citation>
    <scope>NUCLEOTIDE SEQUENCE [LARGE SCALE GENOMIC DNA]</scope>
    <source>
        <strain evidence="6">PAL-8-15-08-1</strain>
    </source>
</reference>
<dbReference type="KEGG" id="mpro:BJP34_23100"/>
<accession>A0A1D8TW96</accession>
<dbReference type="Pfam" id="PF00675">
    <property type="entry name" value="Peptidase_M16"/>
    <property type="match status" value="1"/>
</dbReference>
<dbReference type="InterPro" id="IPR011249">
    <property type="entry name" value="Metalloenz_LuxS/M16"/>
</dbReference>
<evidence type="ECO:0000256" key="1">
    <source>
        <dbReference type="ARBA" id="ARBA00007261"/>
    </source>
</evidence>
<dbReference type="InterPro" id="IPR050361">
    <property type="entry name" value="MPP/UQCRC_Complex"/>
</dbReference>
<dbReference type="InterPro" id="IPR007863">
    <property type="entry name" value="Peptidase_M16_C"/>
</dbReference>
<dbReference type="AlphaFoldDB" id="A0A1D8TW96"/>
<protein>
    <submittedName>
        <fullName evidence="5">Peptidase M16</fullName>
    </submittedName>
</protein>
<dbReference type="STRING" id="1458985.BJP34_23100"/>
<dbReference type="PROSITE" id="PS00143">
    <property type="entry name" value="INSULINASE"/>
    <property type="match status" value="1"/>
</dbReference>
<dbReference type="InterPro" id="IPR011765">
    <property type="entry name" value="Pept_M16_N"/>
</dbReference>
<organism evidence="5 6">
    <name type="scientific">Moorena producens PAL-8-15-08-1</name>
    <dbReference type="NCBI Taxonomy" id="1458985"/>
    <lineage>
        <taxon>Bacteria</taxon>
        <taxon>Bacillati</taxon>
        <taxon>Cyanobacteriota</taxon>
        <taxon>Cyanophyceae</taxon>
        <taxon>Coleofasciculales</taxon>
        <taxon>Coleofasciculaceae</taxon>
        <taxon>Moorena</taxon>
    </lineage>
</organism>
<dbReference type="Proteomes" id="UP000177870">
    <property type="component" value="Chromosome"/>
</dbReference>
<name>A0A1D8TW96_9CYAN</name>
<dbReference type="OrthoDB" id="9811314at2"/>
<evidence type="ECO:0000313" key="6">
    <source>
        <dbReference type="Proteomes" id="UP000177870"/>
    </source>
</evidence>
<comment type="similarity">
    <text evidence="1 2">Belongs to the peptidase M16 family.</text>
</comment>
<evidence type="ECO:0000256" key="2">
    <source>
        <dbReference type="RuleBase" id="RU004447"/>
    </source>
</evidence>
<dbReference type="Pfam" id="PF05193">
    <property type="entry name" value="Peptidase_M16_C"/>
    <property type="match status" value="1"/>
</dbReference>
<evidence type="ECO:0000259" key="4">
    <source>
        <dbReference type="Pfam" id="PF05193"/>
    </source>
</evidence>
<feature type="domain" description="Peptidase M16 N-terminal" evidence="3">
    <location>
        <begin position="26"/>
        <end position="170"/>
    </location>
</feature>
<dbReference type="PANTHER" id="PTHR11851">
    <property type="entry name" value="METALLOPROTEASE"/>
    <property type="match status" value="1"/>
</dbReference>
<dbReference type="Gene3D" id="3.30.830.10">
    <property type="entry name" value="Metalloenzyme, LuxS/M16 peptidase-like"/>
    <property type="match status" value="2"/>
</dbReference>
<dbReference type="EMBL" id="CP017599">
    <property type="protein sequence ID" value="AOX01932.1"/>
    <property type="molecule type" value="Genomic_DNA"/>
</dbReference>
<evidence type="ECO:0000259" key="3">
    <source>
        <dbReference type="Pfam" id="PF00675"/>
    </source>
</evidence>
<dbReference type="GO" id="GO:0006508">
    <property type="term" value="P:proteolysis"/>
    <property type="evidence" value="ECO:0007669"/>
    <property type="project" value="InterPro"/>
</dbReference>